<organism evidence="4 5">
    <name type="scientific">Lachnellula willkommii</name>
    <dbReference type="NCBI Taxonomy" id="215461"/>
    <lineage>
        <taxon>Eukaryota</taxon>
        <taxon>Fungi</taxon>
        <taxon>Dikarya</taxon>
        <taxon>Ascomycota</taxon>
        <taxon>Pezizomycotina</taxon>
        <taxon>Leotiomycetes</taxon>
        <taxon>Helotiales</taxon>
        <taxon>Lachnaceae</taxon>
        <taxon>Lachnellula</taxon>
    </lineage>
</organism>
<dbReference type="FunFam" id="3.40.50.720:FF:000592">
    <property type="entry name" value="Similar to saccharopine dehydrogenase"/>
    <property type="match status" value="1"/>
</dbReference>
<evidence type="ECO:0000256" key="2">
    <source>
        <dbReference type="SAM" id="Phobius"/>
    </source>
</evidence>
<comment type="similarity">
    <text evidence="1">Belongs to the saccharopine dehydrogenase family.</text>
</comment>
<comment type="caution">
    <text evidence="4">The sequence shown here is derived from an EMBL/GenBank/DDBJ whole genome shotgun (WGS) entry which is preliminary data.</text>
</comment>
<dbReference type="GO" id="GO:0005811">
    <property type="term" value="C:lipid droplet"/>
    <property type="evidence" value="ECO:0007669"/>
    <property type="project" value="TreeGrafter"/>
</dbReference>
<dbReference type="EMBL" id="QGML01001151">
    <property type="protein sequence ID" value="TVY89663.1"/>
    <property type="molecule type" value="Genomic_DNA"/>
</dbReference>
<dbReference type="PANTHER" id="PTHR12286">
    <property type="entry name" value="SACCHAROPINE DEHYDROGENASE-LIKE OXIDOREDUCTASE"/>
    <property type="match status" value="1"/>
</dbReference>
<evidence type="ECO:0000313" key="4">
    <source>
        <dbReference type="EMBL" id="TVY89663.1"/>
    </source>
</evidence>
<feature type="non-terminal residue" evidence="4">
    <location>
        <position position="1"/>
    </location>
</feature>
<sequence length="422" mass="45779">KRHDLNSFPIMSTRAYDLVVFGATGYTGKLTAEYIATKLPTDLKWALAGRSRSKLEAVAAECKALNADRIQPAIEIATLNDEELSSLAKKTTVLIATVGPYALYGEHAVKACAENGTHYFDVTGEVAWVANMIKKYEKTAQSTGAIIIPQIGIESAPADLVTWTLASMIREKFSVPTAEVIVSVHEIRGKPSGGTLSTVFGLLDAYSLKEIAATSAPYALSPISGPKTKSPTSWITKLLGVREVSDLGILTSYLGAAADRPLVHRTWGLLGGPSFYGPNFRFSEYMKAQNYLLAIFIHFGLAVASCFVVIPWVRTLAKKYVTQPGDGPTKEQSRNDRVEYRGIGNPDVQTPKPARAFCRAHYEGSLYALTGLLLAESAISILKDEHTLTGGIYTPACLGQKFIDRLDAGGFKFEKKIFENSA</sequence>
<proteinExistence type="inferred from homology"/>
<dbReference type="InterPro" id="IPR051276">
    <property type="entry name" value="Saccharopine_DH-like_oxidrdct"/>
</dbReference>
<keyword evidence="2" id="KW-1133">Transmembrane helix</keyword>
<accession>A0A559M9P3</accession>
<dbReference type="Gene3D" id="3.40.50.720">
    <property type="entry name" value="NAD(P)-binding Rossmann-like Domain"/>
    <property type="match status" value="1"/>
</dbReference>
<dbReference type="PANTHER" id="PTHR12286:SF5">
    <property type="entry name" value="SACCHAROPINE DEHYDROGENASE-LIKE OXIDOREDUCTASE"/>
    <property type="match status" value="1"/>
</dbReference>
<dbReference type="SUPFAM" id="SSF51735">
    <property type="entry name" value="NAD(P)-binding Rossmann-fold domains"/>
    <property type="match status" value="1"/>
</dbReference>
<dbReference type="Proteomes" id="UP000315522">
    <property type="component" value="Unassembled WGS sequence"/>
</dbReference>
<dbReference type="GO" id="GO:0005739">
    <property type="term" value="C:mitochondrion"/>
    <property type="evidence" value="ECO:0007669"/>
    <property type="project" value="TreeGrafter"/>
</dbReference>
<keyword evidence="5" id="KW-1185">Reference proteome</keyword>
<keyword evidence="2" id="KW-0472">Membrane</keyword>
<evidence type="ECO:0000259" key="3">
    <source>
        <dbReference type="Pfam" id="PF03435"/>
    </source>
</evidence>
<dbReference type="GO" id="GO:0009247">
    <property type="term" value="P:glycolipid biosynthetic process"/>
    <property type="evidence" value="ECO:0007669"/>
    <property type="project" value="TreeGrafter"/>
</dbReference>
<feature type="transmembrane region" description="Helical" evidence="2">
    <location>
        <begin position="291"/>
        <end position="313"/>
    </location>
</feature>
<gene>
    <name evidence="4" type="ORF">LAWI1_G004246</name>
</gene>
<evidence type="ECO:0000313" key="5">
    <source>
        <dbReference type="Proteomes" id="UP000315522"/>
    </source>
</evidence>
<dbReference type="InterPro" id="IPR005097">
    <property type="entry name" value="Sacchrp_dh_NADP-bd"/>
</dbReference>
<dbReference type="GO" id="GO:0005886">
    <property type="term" value="C:plasma membrane"/>
    <property type="evidence" value="ECO:0007669"/>
    <property type="project" value="TreeGrafter"/>
</dbReference>
<keyword evidence="2" id="KW-0812">Transmembrane</keyword>
<protein>
    <submittedName>
        <fullName evidence="4">Putative trans-acting enoyl reductase</fullName>
    </submittedName>
</protein>
<dbReference type="InterPro" id="IPR036291">
    <property type="entry name" value="NAD(P)-bd_dom_sf"/>
</dbReference>
<reference evidence="4 5" key="1">
    <citation type="submission" date="2018-05" db="EMBL/GenBank/DDBJ databases">
        <title>Genome sequencing and assembly of the regulated plant pathogen Lachnellula willkommii and related sister species for the development of diagnostic species identification markers.</title>
        <authorList>
            <person name="Giroux E."/>
            <person name="Bilodeau G."/>
        </authorList>
    </citation>
    <scope>NUCLEOTIDE SEQUENCE [LARGE SCALE GENOMIC DNA]</scope>
    <source>
        <strain evidence="4 5">CBS 172.35</strain>
    </source>
</reference>
<dbReference type="AlphaFoldDB" id="A0A559M9P3"/>
<name>A0A559M9P3_9HELO</name>
<feature type="domain" description="Saccharopine dehydrogenase NADP binding" evidence="3">
    <location>
        <begin position="19"/>
        <end position="148"/>
    </location>
</feature>
<evidence type="ECO:0000256" key="1">
    <source>
        <dbReference type="ARBA" id="ARBA00038048"/>
    </source>
</evidence>
<dbReference type="Pfam" id="PF03435">
    <property type="entry name" value="Sacchrp_dh_NADP"/>
    <property type="match status" value="1"/>
</dbReference>